<proteinExistence type="predicted"/>
<keyword evidence="2" id="KW-0067">ATP-binding</keyword>
<dbReference type="InterPro" id="IPR036537">
    <property type="entry name" value="Adaptor_Cbl_N_dom_sf"/>
</dbReference>
<dbReference type="Gene3D" id="1.20.930.20">
    <property type="entry name" value="Adaptor protein Cbl, N-terminal domain"/>
    <property type="match status" value="1"/>
</dbReference>
<dbReference type="CDD" id="cd21037">
    <property type="entry name" value="MLKL_NTD"/>
    <property type="match status" value="1"/>
</dbReference>
<sequence>MDKLGTVITLGQSVYKQCEMMRHCKGQCKRLRRRIHGLLQPLKKLQAQGAGHLSPEILAALANFQAALQEAQRKIDKFSDKSNLCKFLTSGKNKELFADVNSRLNDVYQELSLALQVHQWVSVSSTSKEAWEQEDQQDAEEDWRVFQTESELIESSVEQVKNEVGRIVKHCIEKSRKAILTYEVKEINKEEISVLDSLKKNEFSEVFEGKYFESTVAIKVFNNVQSRNPNIVRRVFKNEAMTMKKFDSPNILHIYGICIDETVTPPQFSIVMEYCDLGTLRELLDKKKDLTLADRILLAREAAKGLCRLHHSEPPELHKNISSRSFLVNKGYQVKLSGFKLSETQTSIGRTTKREKKEERVNSAAYFSPQTLENVYIKYDIKAEIYSFGIVLWEIITGKIPFEGYDSKKICQLVVKDQYQEPLGEDCPPQLREIIDSCRAYEPSGRPSVKEISDKLNIFGKVVD</sequence>
<reference evidence="4" key="1">
    <citation type="submission" date="2023-12" db="EMBL/GenBank/DDBJ databases">
        <authorList>
            <person name="Brown T."/>
        </authorList>
    </citation>
    <scope>NUCLEOTIDE SEQUENCE</scope>
</reference>
<dbReference type="InterPro" id="IPR059179">
    <property type="entry name" value="MLKL-like_MCAfunc"/>
</dbReference>
<dbReference type="Pfam" id="PF07714">
    <property type="entry name" value="PK_Tyr_Ser-Thr"/>
    <property type="match status" value="1"/>
</dbReference>
<feature type="domain" description="Protein kinase" evidence="3">
    <location>
        <begin position="192"/>
        <end position="459"/>
    </location>
</feature>
<protein>
    <recommendedName>
        <fullName evidence="3">Protein kinase domain-containing protein</fullName>
    </recommendedName>
</protein>
<organism evidence="4 5">
    <name type="scientific">Pipistrellus nathusii</name>
    <name type="common">Nathusius' pipistrelle</name>
    <dbReference type="NCBI Taxonomy" id="59473"/>
    <lineage>
        <taxon>Eukaryota</taxon>
        <taxon>Metazoa</taxon>
        <taxon>Chordata</taxon>
        <taxon>Craniata</taxon>
        <taxon>Vertebrata</taxon>
        <taxon>Euteleostomi</taxon>
        <taxon>Mammalia</taxon>
        <taxon>Eutheria</taxon>
        <taxon>Laurasiatheria</taxon>
        <taxon>Chiroptera</taxon>
        <taxon>Yangochiroptera</taxon>
        <taxon>Vespertilionidae</taxon>
        <taxon>Pipistrellus</taxon>
    </lineage>
</organism>
<evidence type="ECO:0000313" key="5">
    <source>
        <dbReference type="Proteomes" id="UP001314169"/>
    </source>
</evidence>
<dbReference type="EMBL" id="OY882872">
    <property type="protein sequence ID" value="CAK6436784.1"/>
    <property type="molecule type" value="Genomic_DNA"/>
</dbReference>
<keyword evidence="1" id="KW-0547">Nucleotide-binding</keyword>
<evidence type="ECO:0000259" key="3">
    <source>
        <dbReference type="PROSITE" id="PS50011"/>
    </source>
</evidence>
<dbReference type="Proteomes" id="UP001314169">
    <property type="component" value="Chromosome 15"/>
</dbReference>
<dbReference type="InterPro" id="IPR054000">
    <property type="entry name" value="MLKL_N"/>
</dbReference>
<accession>A0ABN9ZFB1</accession>
<dbReference type="Gene3D" id="3.30.200.20">
    <property type="entry name" value="Phosphorylase Kinase, domain 1"/>
    <property type="match status" value="1"/>
</dbReference>
<evidence type="ECO:0000313" key="4">
    <source>
        <dbReference type="EMBL" id="CAK6436784.1"/>
    </source>
</evidence>
<dbReference type="InterPro" id="IPR051681">
    <property type="entry name" value="Ser/Thr_Kinases-Pseudokinases"/>
</dbReference>
<dbReference type="PANTHER" id="PTHR44329">
    <property type="entry name" value="SERINE/THREONINE-PROTEIN KINASE TNNI3K-RELATED"/>
    <property type="match status" value="1"/>
</dbReference>
<dbReference type="InterPro" id="IPR001245">
    <property type="entry name" value="Ser-Thr/Tyr_kinase_cat_dom"/>
</dbReference>
<gene>
    <name evidence="4" type="ORF">MPIPNATIZW_LOCUS5090</name>
</gene>
<dbReference type="InterPro" id="IPR000719">
    <property type="entry name" value="Prot_kinase_dom"/>
</dbReference>
<evidence type="ECO:0000256" key="1">
    <source>
        <dbReference type="ARBA" id="ARBA00022741"/>
    </source>
</evidence>
<evidence type="ECO:0000256" key="2">
    <source>
        <dbReference type="ARBA" id="ARBA00022840"/>
    </source>
</evidence>
<dbReference type="PROSITE" id="PS50011">
    <property type="entry name" value="PROTEIN_KINASE_DOM"/>
    <property type="match status" value="1"/>
</dbReference>
<dbReference type="InterPro" id="IPR011009">
    <property type="entry name" value="Kinase-like_dom_sf"/>
</dbReference>
<keyword evidence="5" id="KW-1185">Reference proteome</keyword>
<dbReference type="Gene3D" id="1.10.510.10">
    <property type="entry name" value="Transferase(Phosphotransferase) domain 1"/>
    <property type="match status" value="1"/>
</dbReference>
<dbReference type="SUPFAM" id="SSF56112">
    <property type="entry name" value="Protein kinase-like (PK-like)"/>
    <property type="match status" value="1"/>
</dbReference>
<name>A0ABN9ZFB1_PIPNA</name>
<dbReference type="Pfam" id="PF22215">
    <property type="entry name" value="MLKL_N"/>
    <property type="match status" value="1"/>
</dbReference>
<dbReference type="PANTHER" id="PTHR44329:SF298">
    <property type="entry name" value="MIXED LINEAGE KINASE DOMAIN-LIKE PROTEIN"/>
    <property type="match status" value="1"/>
</dbReference>